<proteinExistence type="predicted"/>
<dbReference type="Proteomes" id="UP001295469">
    <property type="component" value="Chromosome C04"/>
</dbReference>
<gene>
    <name evidence="2" type="ORF">DARMORV10_C04P35180.1</name>
</gene>
<sequence>MMMIMQRKTSLTMHVFHHPAETKAISSKKHNRMPSSCLEMY</sequence>
<name>A0A816JJ79_BRANA</name>
<feature type="region of interest" description="Disordered" evidence="1">
    <location>
        <begin position="22"/>
        <end position="41"/>
    </location>
</feature>
<evidence type="ECO:0000313" key="2">
    <source>
        <dbReference type="EMBL" id="CAF1849561.1"/>
    </source>
</evidence>
<protein>
    <submittedName>
        <fullName evidence="2">(rape) hypothetical protein</fullName>
    </submittedName>
</protein>
<dbReference type="AlphaFoldDB" id="A0A816JJ79"/>
<dbReference type="EMBL" id="HG994368">
    <property type="protein sequence ID" value="CAF1849561.1"/>
    <property type="molecule type" value="Genomic_DNA"/>
</dbReference>
<evidence type="ECO:0000256" key="1">
    <source>
        <dbReference type="SAM" id="MobiDB-lite"/>
    </source>
</evidence>
<accession>A0A816JJ79</accession>
<organism evidence="2">
    <name type="scientific">Brassica napus</name>
    <name type="common">Rape</name>
    <dbReference type="NCBI Taxonomy" id="3708"/>
    <lineage>
        <taxon>Eukaryota</taxon>
        <taxon>Viridiplantae</taxon>
        <taxon>Streptophyta</taxon>
        <taxon>Embryophyta</taxon>
        <taxon>Tracheophyta</taxon>
        <taxon>Spermatophyta</taxon>
        <taxon>Magnoliopsida</taxon>
        <taxon>eudicotyledons</taxon>
        <taxon>Gunneridae</taxon>
        <taxon>Pentapetalae</taxon>
        <taxon>rosids</taxon>
        <taxon>malvids</taxon>
        <taxon>Brassicales</taxon>
        <taxon>Brassicaceae</taxon>
        <taxon>Brassiceae</taxon>
        <taxon>Brassica</taxon>
    </lineage>
</organism>
<reference evidence="2" key="1">
    <citation type="submission" date="2021-01" db="EMBL/GenBank/DDBJ databases">
        <authorList>
            <consortium name="Genoscope - CEA"/>
            <person name="William W."/>
        </authorList>
    </citation>
    <scope>NUCLEOTIDE SEQUENCE</scope>
</reference>